<reference evidence="7 8" key="1">
    <citation type="journal article" date="2015" name="Nature">
        <title>rRNA introns, odd ribosomes, and small enigmatic genomes across a large radiation of phyla.</title>
        <authorList>
            <person name="Brown C.T."/>
            <person name="Hug L.A."/>
            <person name="Thomas B.C."/>
            <person name="Sharon I."/>
            <person name="Castelle C.J."/>
            <person name="Singh A."/>
            <person name="Wilkins M.J."/>
            <person name="Williams K.H."/>
            <person name="Banfield J.F."/>
        </authorList>
    </citation>
    <scope>NUCLEOTIDE SEQUENCE [LARGE SCALE GENOMIC DNA]</scope>
</reference>
<comment type="similarity">
    <text evidence="4">Belongs to the class I-like SAM-binding methyltransferase superfamily. RNA M5U methyltransferase family.</text>
</comment>
<evidence type="ECO:0000256" key="5">
    <source>
        <dbReference type="PROSITE-ProRule" id="PRU10015"/>
    </source>
</evidence>
<feature type="domain" description="TRAM" evidence="6">
    <location>
        <begin position="1"/>
        <end position="63"/>
    </location>
</feature>
<feature type="binding site" evidence="4">
    <location>
        <position position="301"/>
    </location>
    <ligand>
        <name>S-adenosyl-L-methionine</name>
        <dbReference type="ChEBI" id="CHEBI:59789"/>
    </ligand>
</feature>
<dbReference type="SUPFAM" id="SSF50249">
    <property type="entry name" value="Nucleic acid-binding proteins"/>
    <property type="match status" value="1"/>
</dbReference>
<keyword evidence="2 4" id="KW-0808">Transferase</keyword>
<dbReference type="Gene3D" id="3.40.50.150">
    <property type="entry name" value="Vaccinia Virus protein VP39"/>
    <property type="match status" value="1"/>
</dbReference>
<feature type="binding site" evidence="4">
    <location>
        <position position="366"/>
    </location>
    <ligand>
        <name>S-adenosyl-L-methionine</name>
        <dbReference type="ChEBI" id="CHEBI:59789"/>
    </ligand>
</feature>
<dbReference type="AlphaFoldDB" id="A0A0G1YHC0"/>
<dbReference type="Pfam" id="PF01938">
    <property type="entry name" value="TRAM"/>
    <property type="match status" value="1"/>
</dbReference>
<dbReference type="InterPro" id="IPR030390">
    <property type="entry name" value="MeTrfase_TrmA_AS"/>
</dbReference>
<dbReference type="SUPFAM" id="SSF53335">
    <property type="entry name" value="S-adenosyl-L-methionine-dependent methyltransferases"/>
    <property type="match status" value="1"/>
</dbReference>
<feature type="binding site" evidence="4">
    <location>
        <position position="322"/>
    </location>
    <ligand>
        <name>S-adenosyl-L-methionine</name>
        <dbReference type="ChEBI" id="CHEBI:59789"/>
    </ligand>
</feature>
<dbReference type="Gene3D" id="2.40.50.1070">
    <property type="match status" value="1"/>
</dbReference>
<dbReference type="Pfam" id="PF05958">
    <property type="entry name" value="tRNA_U5-meth_tr"/>
    <property type="match status" value="1"/>
</dbReference>
<dbReference type="PROSITE" id="PS50926">
    <property type="entry name" value="TRAM"/>
    <property type="match status" value="1"/>
</dbReference>
<feature type="binding site" evidence="4">
    <location>
        <position position="274"/>
    </location>
    <ligand>
        <name>S-adenosyl-L-methionine</name>
        <dbReference type="ChEBI" id="CHEBI:59789"/>
    </ligand>
</feature>
<organism evidence="7 8">
    <name type="scientific">Candidatus Magasanikbacteria bacterium GW2011_GWA2_56_11</name>
    <dbReference type="NCBI Taxonomy" id="1619044"/>
    <lineage>
        <taxon>Bacteria</taxon>
        <taxon>Candidatus Magasanikiibacteriota</taxon>
    </lineage>
</organism>
<gene>
    <name evidence="7" type="ORF">UY92_C0003G0044</name>
</gene>
<keyword evidence="3 4" id="KW-0949">S-adenosyl-L-methionine</keyword>
<sequence>MPTVRIEKLVFGGQGLARVSAQKASVPDKSGQVVFVWNALPGEEVEIEYLSNKKDYAEAVATRVIISSPDRIQPREGHFLSSSPWQMMTWEAENSWKQKIAAETYGRQGGLILDPGEPAIEFDSAGQYGYRNKLEYSFTALADGTISLAFFERGQKQRTPVTESLLAEPVINEVSAAILAWINRQQIPLRSLKSLIVRSNHRGQAIAALFIKDQLVFPDYPAPNEKLVGFQLYYSTHKSPASVPTKILQSAGENHLVTELLGTKLKFGLTSFFQVNIPVFENALRDMAAFIGPHEPLIDYYSGVGAISLPLARNRADTKLIDNNEEAIQYAKENITLNRLPHCQARCLPAEKIPELISSDGVVVLDPPRAGLHEKIIRRLAAVRPPRLVYLSCNLSTQARDINLLSDSYKVVHLKLYNFFPRTPHIEGLCVLDRLRSD</sequence>
<evidence type="ECO:0000256" key="2">
    <source>
        <dbReference type="ARBA" id="ARBA00022679"/>
    </source>
</evidence>
<dbReference type="PANTHER" id="PTHR11061">
    <property type="entry name" value="RNA M5U METHYLTRANSFERASE"/>
    <property type="match status" value="1"/>
</dbReference>
<dbReference type="InterPro" id="IPR012340">
    <property type="entry name" value="NA-bd_OB-fold"/>
</dbReference>
<evidence type="ECO:0000313" key="8">
    <source>
        <dbReference type="Proteomes" id="UP000033870"/>
    </source>
</evidence>
<comment type="caution">
    <text evidence="7">The sequence shown here is derived from an EMBL/GenBank/DDBJ whole genome shotgun (WGS) entry which is preliminary data.</text>
</comment>
<dbReference type="EMBL" id="LCRX01000003">
    <property type="protein sequence ID" value="KKW42838.1"/>
    <property type="molecule type" value="Genomic_DNA"/>
</dbReference>
<evidence type="ECO:0000313" key="7">
    <source>
        <dbReference type="EMBL" id="KKW42838.1"/>
    </source>
</evidence>
<protein>
    <recommendedName>
        <fullName evidence="6">TRAM domain-containing protein</fullName>
    </recommendedName>
</protein>
<dbReference type="STRING" id="1619044.UY92_C0003G0044"/>
<dbReference type="InterPro" id="IPR002792">
    <property type="entry name" value="TRAM_dom"/>
</dbReference>
<evidence type="ECO:0000256" key="1">
    <source>
        <dbReference type="ARBA" id="ARBA00022603"/>
    </source>
</evidence>
<dbReference type="PANTHER" id="PTHR11061:SF30">
    <property type="entry name" value="TRNA (URACIL(54)-C(5))-METHYLTRANSFERASE"/>
    <property type="match status" value="1"/>
</dbReference>
<feature type="active site" evidence="5">
    <location>
        <position position="393"/>
    </location>
</feature>
<dbReference type="Proteomes" id="UP000033870">
    <property type="component" value="Unassembled WGS sequence"/>
</dbReference>
<dbReference type="Gene3D" id="2.40.50.140">
    <property type="entry name" value="Nucleic acid-binding proteins"/>
    <property type="match status" value="1"/>
</dbReference>
<evidence type="ECO:0000256" key="3">
    <source>
        <dbReference type="ARBA" id="ARBA00022691"/>
    </source>
</evidence>
<dbReference type="PROSITE" id="PS01230">
    <property type="entry name" value="TRMA_1"/>
    <property type="match status" value="1"/>
</dbReference>
<proteinExistence type="inferred from homology"/>
<dbReference type="GO" id="GO:0070475">
    <property type="term" value="P:rRNA base methylation"/>
    <property type="evidence" value="ECO:0007669"/>
    <property type="project" value="TreeGrafter"/>
</dbReference>
<feature type="active site" description="Nucleophile" evidence="4">
    <location>
        <position position="393"/>
    </location>
</feature>
<dbReference type="PROSITE" id="PS51687">
    <property type="entry name" value="SAM_MT_RNA_M5U"/>
    <property type="match status" value="1"/>
</dbReference>
<keyword evidence="1 4" id="KW-0489">Methyltransferase</keyword>
<dbReference type="GO" id="GO:0070041">
    <property type="term" value="F:rRNA (uridine-C5-)-methyltransferase activity"/>
    <property type="evidence" value="ECO:0007669"/>
    <property type="project" value="TreeGrafter"/>
</dbReference>
<dbReference type="InterPro" id="IPR029063">
    <property type="entry name" value="SAM-dependent_MTases_sf"/>
</dbReference>
<evidence type="ECO:0000259" key="6">
    <source>
        <dbReference type="PROSITE" id="PS50926"/>
    </source>
</evidence>
<name>A0A0G1YHC0_9BACT</name>
<dbReference type="InterPro" id="IPR010280">
    <property type="entry name" value="U5_MeTrfase_fam"/>
</dbReference>
<accession>A0A0G1YHC0</accession>
<evidence type="ECO:0000256" key="4">
    <source>
        <dbReference type="PROSITE-ProRule" id="PRU01024"/>
    </source>
</evidence>